<dbReference type="InterPro" id="IPR020471">
    <property type="entry name" value="AKR"/>
</dbReference>
<dbReference type="InterPro" id="IPR023210">
    <property type="entry name" value="NADP_OxRdtase_dom"/>
</dbReference>
<dbReference type="Proteomes" id="UP001652620">
    <property type="component" value="Chromosome 2"/>
</dbReference>
<feature type="active site" description="Proton donor" evidence="4">
    <location>
        <position position="51"/>
    </location>
</feature>
<dbReference type="Gene3D" id="3.20.20.100">
    <property type="entry name" value="NADP-dependent oxidoreductase domain"/>
    <property type="match status" value="1"/>
</dbReference>
<reference evidence="10" key="2">
    <citation type="submission" date="2023-09" db="UniProtKB">
        <authorList>
            <consortium name="RefSeq"/>
        </authorList>
    </citation>
    <scope>IDENTIFICATION</scope>
    <source>
        <strain evidence="10">Punador</strain>
    </source>
</reference>
<evidence type="ECO:0000256" key="5">
    <source>
        <dbReference type="PIRSR" id="PIRSR000097-2"/>
    </source>
</evidence>
<dbReference type="RefSeq" id="XP_011201025.1">
    <property type="nucleotide sequence ID" value="XM_011202723.3"/>
</dbReference>
<organism evidence="8">
    <name type="scientific">Bactrocera dorsalis</name>
    <name type="common">Oriental fruit fly</name>
    <name type="synonym">Dacus dorsalis</name>
    <dbReference type="NCBI Taxonomy" id="27457"/>
    <lineage>
        <taxon>Eukaryota</taxon>
        <taxon>Metazoa</taxon>
        <taxon>Ecdysozoa</taxon>
        <taxon>Arthropoda</taxon>
        <taxon>Hexapoda</taxon>
        <taxon>Insecta</taxon>
        <taxon>Pterygota</taxon>
        <taxon>Neoptera</taxon>
        <taxon>Endopterygota</taxon>
        <taxon>Diptera</taxon>
        <taxon>Brachycera</taxon>
        <taxon>Muscomorpha</taxon>
        <taxon>Tephritoidea</taxon>
        <taxon>Tephritidae</taxon>
        <taxon>Bactrocera</taxon>
        <taxon>Bactrocera</taxon>
    </lineage>
</organism>
<evidence type="ECO:0000259" key="7">
    <source>
        <dbReference type="Pfam" id="PF00248"/>
    </source>
</evidence>
<dbReference type="AlphaFoldDB" id="A0A034VKK9"/>
<evidence type="ECO:0000256" key="3">
    <source>
        <dbReference type="ARBA" id="ARBA00023002"/>
    </source>
</evidence>
<gene>
    <name evidence="8" type="primary">AK1A1</name>
    <name evidence="10" type="synonym">LOC105224588</name>
</gene>
<dbReference type="PIRSF" id="PIRSF000097">
    <property type="entry name" value="AKR"/>
    <property type="match status" value="1"/>
</dbReference>
<dbReference type="FunFam" id="3.20.20.100:FF:000006">
    <property type="entry name" value="Aldo-keto reductase family 1 member A1"/>
    <property type="match status" value="1"/>
</dbReference>
<evidence type="ECO:0000313" key="8">
    <source>
        <dbReference type="EMBL" id="JAC42345.1"/>
    </source>
</evidence>
<dbReference type="PROSITE" id="PS00062">
    <property type="entry name" value="ALDOKETO_REDUCTASE_2"/>
    <property type="match status" value="1"/>
</dbReference>
<feature type="binding site" evidence="5">
    <location>
        <position position="114"/>
    </location>
    <ligand>
        <name>substrate</name>
    </ligand>
</feature>
<comment type="similarity">
    <text evidence="1">Belongs to the aldo/keto reductase family.</text>
</comment>
<protein>
    <submittedName>
        <fullName evidence="8">Alcohol dehydrogenase (NADP(+))</fullName>
    </submittedName>
    <submittedName>
        <fullName evidence="10">Aldo-keto reductase family 1 member A1</fullName>
    </submittedName>
</protein>
<dbReference type="Pfam" id="PF00248">
    <property type="entry name" value="Aldo_ket_red"/>
    <property type="match status" value="1"/>
</dbReference>
<name>A0A034VKK9_BACDO</name>
<dbReference type="InterPro" id="IPR018170">
    <property type="entry name" value="Aldo/ket_reductase_CS"/>
</dbReference>
<accession>A0A034VKK9</accession>
<keyword evidence="9" id="KW-1185">Reference proteome</keyword>
<evidence type="ECO:0000256" key="1">
    <source>
        <dbReference type="ARBA" id="ARBA00007905"/>
    </source>
</evidence>
<dbReference type="EMBL" id="GAKP01016594">
    <property type="protein sequence ID" value="JAC42358.1"/>
    <property type="molecule type" value="Transcribed_RNA"/>
</dbReference>
<evidence type="ECO:0000256" key="2">
    <source>
        <dbReference type="ARBA" id="ARBA00022857"/>
    </source>
</evidence>
<keyword evidence="2" id="KW-0521">NADP</keyword>
<dbReference type="EMBL" id="GAKP01016602">
    <property type="protein sequence ID" value="JAC42350.1"/>
    <property type="molecule type" value="Transcribed_RNA"/>
</dbReference>
<dbReference type="InterPro" id="IPR036812">
    <property type="entry name" value="NAD(P)_OxRdtase_dom_sf"/>
</dbReference>
<dbReference type="EMBL" id="GAKP01016604">
    <property type="protein sequence ID" value="JAC42348.1"/>
    <property type="molecule type" value="Transcribed_RNA"/>
</dbReference>
<reference evidence="8" key="1">
    <citation type="journal article" date="2014" name="BMC Genomics">
        <title>Characterizing the developmental transcriptome of the oriental fruit fly, Bactrocera dorsalis (Diptera: Tephritidae) through comparative genomic analysis with Drosophila melanogaster utilizing modENCODE datasets.</title>
        <authorList>
            <person name="Geib S.M."/>
            <person name="Calla B."/>
            <person name="Hall B."/>
            <person name="Hou S."/>
            <person name="Manoukis N.C."/>
        </authorList>
    </citation>
    <scope>NUCLEOTIDE SEQUENCE</scope>
    <source>
        <strain evidence="8">Punador</strain>
    </source>
</reference>
<dbReference type="EMBL" id="GAKP01016599">
    <property type="protein sequence ID" value="JAC42353.1"/>
    <property type="molecule type" value="Transcribed_RNA"/>
</dbReference>
<evidence type="ECO:0000313" key="9">
    <source>
        <dbReference type="Proteomes" id="UP001652620"/>
    </source>
</evidence>
<evidence type="ECO:0000313" key="10">
    <source>
        <dbReference type="RefSeq" id="XP_011201025.1"/>
    </source>
</evidence>
<dbReference type="PANTHER" id="PTHR11732">
    <property type="entry name" value="ALDO/KETO REDUCTASE"/>
    <property type="match status" value="1"/>
</dbReference>
<dbReference type="EMBL" id="GAKP01016609">
    <property type="protein sequence ID" value="JAC42343.1"/>
    <property type="molecule type" value="Transcribed_RNA"/>
</dbReference>
<dbReference type="PROSITE" id="PS00063">
    <property type="entry name" value="ALDOKETO_REDUCTASE_3"/>
    <property type="match status" value="1"/>
</dbReference>
<dbReference type="EMBL" id="GAKP01016596">
    <property type="protein sequence ID" value="JAC42356.1"/>
    <property type="molecule type" value="Transcribed_RNA"/>
</dbReference>
<dbReference type="EMBL" id="GAKP01016607">
    <property type="protein sequence ID" value="JAC42345.1"/>
    <property type="molecule type" value="Transcribed_RNA"/>
</dbReference>
<dbReference type="SUPFAM" id="SSF51430">
    <property type="entry name" value="NAD(P)-linked oxidoreductase"/>
    <property type="match status" value="1"/>
</dbReference>
<keyword evidence="3" id="KW-0560">Oxidoreductase</keyword>
<proteinExistence type="inferred from homology"/>
<dbReference type="RefSeq" id="XP_011201025.2">
    <property type="nucleotide sequence ID" value="XM_011202723.4"/>
</dbReference>
<dbReference type="PRINTS" id="PR00069">
    <property type="entry name" value="ALDKETRDTASE"/>
</dbReference>
<feature type="domain" description="NADP-dependent oxidoreductase" evidence="7">
    <location>
        <begin position="18"/>
        <end position="302"/>
    </location>
</feature>
<dbReference type="GeneID" id="105224588"/>
<feature type="site" description="Lowers pKa of active site Tyr" evidence="6">
    <location>
        <position position="80"/>
    </location>
</feature>
<dbReference type="PROSITE" id="PS00798">
    <property type="entry name" value="ALDOKETO_REDUCTASE_1"/>
    <property type="match status" value="1"/>
</dbReference>
<dbReference type="GO" id="GO:0016491">
    <property type="term" value="F:oxidoreductase activity"/>
    <property type="evidence" value="ECO:0007669"/>
    <property type="project" value="UniProtKB-KW"/>
</dbReference>
<dbReference type="KEGG" id="bdr:105224588"/>
<sequence>MSEQKYLNLNNGLRMPIIGYGTWMASEEEINTAVNEALKVGYRHIDTAPVYLNEKAIGNVLTKWFSSGKIKRSDLFITTKLPSPGADRPDLVELTLRKSLADLQLDYVDLYLIHTPITVVVDEKGAFKHHEDGTIIVDPSTDLVAIWKEMEGLVAKGLTKSIGISNFTIKQIDRILQNCTIKPAVLQIEYHIYLQQPELIEFCKSANIAVTAYSPLGSKGVGTLNKRAGVERELPDLLEVPVVKEIAQNHSKSEAQVLLRWIVQKGISVIPKSTNPKRMYENKNIFDFKLRPEEMEQLNSLDANIRVVNFSFFPGVEKHPEFPF</sequence>
<evidence type="ECO:0000256" key="4">
    <source>
        <dbReference type="PIRSR" id="PIRSR000097-1"/>
    </source>
</evidence>
<evidence type="ECO:0000256" key="6">
    <source>
        <dbReference type="PIRSR" id="PIRSR000097-3"/>
    </source>
</evidence>
<dbReference type="OrthoDB" id="416253at2759"/>